<dbReference type="EMBL" id="JH921440">
    <property type="protein sequence ID" value="EKD15824.1"/>
    <property type="molecule type" value="Genomic_DNA"/>
</dbReference>
<accession>K1XTF4</accession>
<dbReference type="AlphaFoldDB" id="K1XTF4"/>
<keyword evidence="1" id="KW-0732">Signal</keyword>
<dbReference type="OrthoDB" id="4540223at2759"/>
<dbReference type="InterPro" id="IPR045564">
    <property type="entry name" value="DUF5910"/>
</dbReference>
<dbReference type="HOGENOM" id="CLU_091777_0_0_1"/>
<reference evidence="2 3" key="1">
    <citation type="journal article" date="2012" name="BMC Genomics">
        <title>Sequencing the genome of Marssonina brunnea reveals fungus-poplar co-evolution.</title>
        <authorList>
            <person name="Zhu S."/>
            <person name="Cao Y.-Z."/>
            <person name="Jiang C."/>
            <person name="Tan B.-Y."/>
            <person name="Wang Z."/>
            <person name="Feng S."/>
            <person name="Zhang L."/>
            <person name="Su X.-H."/>
            <person name="Brejova B."/>
            <person name="Vinar T."/>
            <person name="Xu M."/>
            <person name="Wang M.-X."/>
            <person name="Zhang S.-G."/>
            <person name="Huang M.-R."/>
            <person name="Wu R."/>
            <person name="Zhou Y."/>
        </authorList>
    </citation>
    <scope>NUCLEOTIDE SEQUENCE [LARGE SCALE GENOMIC DNA]</scope>
    <source>
        <strain evidence="2 3">MB_m1</strain>
    </source>
</reference>
<proteinExistence type="predicted"/>
<dbReference type="KEGG" id="mbe:MBM_05835"/>
<dbReference type="Pfam" id="PF19287">
    <property type="entry name" value="DUF5910"/>
    <property type="match status" value="1"/>
</dbReference>
<dbReference type="InParanoid" id="K1XTF4"/>
<feature type="signal peptide" evidence="1">
    <location>
        <begin position="1"/>
        <end position="23"/>
    </location>
</feature>
<organism evidence="2 3">
    <name type="scientific">Marssonina brunnea f. sp. multigermtubi (strain MB_m1)</name>
    <name type="common">Marssonina leaf spot fungus</name>
    <dbReference type="NCBI Taxonomy" id="1072389"/>
    <lineage>
        <taxon>Eukaryota</taxon>
        <taxon>Fungi</taxon>
        <taxon>Dikarya</taxon>
        <taxon>Ascomycota</taxon>
        <taxon>Pezizomycotina</taxon>
        <taxon>Leotiomycetes</taxon>
        <taxon>Helotiales</taxon>
        <taxon>Drepanopezizaceae</taxon>
        <taxon>Drepanopeziza</taxon>
    </lineage>
</organism>
<name>K1XTF4_MARBU</name>
<evidence type="ECO:0000313" key="2">
    <source>
        <dbReference type="EMBL" id="EKD15824.1"/>
    </source>
</evidence>
<evidence type="ECO:0000313" key="3">
    <source>
        <dbReference type="Proteomes" id="UP000006753"/>
    </source>
</evidence>
<feature type="chain" id="PRO_5003855616" evidence="1">
    <location>
        <begin position="24"/>
        <end position="214"/>
    </location>
</feature>
<dbReference type="eggNOG" id="ENOG502SUI0">
    <property type="taxonomic scope" value="Eukaryota"/>
</dbReference>
<sequence>MPRTKSILAFLLALSFFFSSAQAVRMSQAARLAQGRNGRRIIGYATVSRREARDINQHYALVVSSSLISDQLGHGFYIANQPDVLQGETGSWYCVIKANRGLMMNVGKAWIPESYFDSNMIEEQDVWDQGEDAVVEYIATLMERPTEALRFSWVKGMHWRSQMVIPSNVITGDKLGFWAKCYRSKDELAGHWNDFIDWEEWNIDGDRSRPTSTP</sequence>
<keyword evidence="3" id="KW-1185">Reference proteome</keyword>
<dbReference type="Proteomes" id="UP000006753">
    <property type="component" value="Unassembled WGS sequence"/>
</dbReference>
<gene>
    <name evidence="2" type="ORF">MBM_05835</name>
</gene>
<evidence type="ECO:0000256" key="1">
    <source>
        <dbReference type="SAM" id="SignalP"/>
    </source>
</evidence>
<protein>
    <submittedName>
        <fullName evidence="2">Uncharacterized protein</fullName>
    </submittedName>
</protein>